<organism evidence="2 3">
    <name type="scientific">Lates japonicus</name>
    <name type="common">Japanese lates</name>
    <dbReference type="NCBI Taxonomy" id="270547"/>
    <lineage>
        <taxon>Eukaryota</taxon>
        <taxon>Metazoa</taxon>
        <taxon>Chordata</taxon>
        <taxon>Craniata</taxon>
        <taxon>Vertebrata</taxon>
        <taxon>Euteleostomi</taxon>
        <taxon>Actinopterygii</taxon>
        <taxon>Neopterygii</taxon>
        <taxon>Teleostei</taxon>
        <taxon>Neoteleostei</taxon>
        <taxon>Acanthomorphata</taxon>
        <taxon>Carangaria</taxon>
        <taxon>Carangaria incertae sedis</taxon>
        <taxon>Centropomidae</taxon>
        <taxon>Lates</taxon>
    </lineage>
</organism>
<name>A0AAD3NDD6_LATJO</name>
<dbReference type="Proteomes" id="UP001279410">
    <property type="component" value="Unassembled WGS sequence"/>
</dbReference>
<dbReference type="AlphaFoldDB" id="A0AAD3NDD6"/>
<feature type="region of interest" description="Disordered" evidence="1">
    <location>
        <begin position="1"/>
        <end position="39"/>
    </location>
</feature>
<feature type="region of interest" description="Disordered" evidence="1">
    <location>
        <begin position="174"/>
        <end position="199"/>
    </location>
</feature>
<keyword evidence="3" id="KW-1185">Reference proteome</keyword>
<dbReference type="InterPro" id="IPR040396">
    <property type="entry name" value="PAIP2-like"/>
</dbReference>
<dbReference type="PANTHER" id="PTHR13154:SF5">
    <property type="entry name" value="POLYADENYLATE-BINDING PROTEIN-INTERACTING PROTEIN 2B"/>
    <property type="match status" value="1"/>
</dbReference>
<feature type="compositionally biased region" description="Basic and acidic residues" evidence="1">
    <location>
        <begin position="174"/>
        <end position="193"/>
    </location>
</feature>
<dbReference type="GO" id="GO:0005737">
    <property type="term" value="C:cytoplasm"/>
    <property type="evidence" value="ECO:0007669"/>
    <property type="project" value="TreeGrafter"/>
</dbReference>
<sequence length="199" mass="22414">MSGPEVAKTPGGGAPGKEGKEPVANGHAGEGSDANPFAEYMWMENEEEYNRQDKLPRSPFTYKDEDVENARCCSLVEKPARVIMTRAGFRLPAGRLLSPPHPDKVSITVLKADRRNDVHSLEWDGVFFSRVVSSCYSAAEEQVKGWLRVSDYTEDGHMILSVLCYFPIVEVEREGREEPQKKRKREESADGSKQKRLRL</sequence>
<dbReference type="GO" id="GO:0000900">
    <property type="term" value="F:mRNA regulatory element binding translation repressor activity"/>
    <property type="evidence" value="ECO:0007669"/>
    <property type="project" value="InterPro"/>
</dbReference>
<gene>
    <name evidence="2" type="ORF">AKAME5_002229800</name>
</gene>
<evidence type="ECO:0000313" key="2">
    <source>
        <dbReference type="EMBL" id="GLD70978.1"/>
    </source>
</evidence>
<proteinExistence type="predicted"/>
<dbReference type="PANTHER" id="PTHR13154">
    <property type="entry name" value="POLYADENYLATE-BINDING PROTEIN-INTERACTING PROTEIN 2"/>
    <property type="match status" value="1"/>
</dbReference>
<dbReference type="EMBL" id="BRZM01000477">
    <property type="protein sequence ID" value="GLD70978.1"/>
    <property type="molecule type" value="Genomic_DNA"/>
</dbReference>
<accession>A0AAD3NDD6</accession>
<protein>
    <submittedName>
        <fullName evidence="2">Uncharacterized protein</fullName>
    </submittedName>
</protein>
<reference evidence="2" key="1">
    <citation type="submission" date="2022-08" db="EMBL/GenBank/DDBJ databases">
        <title>Genome sequencing of akame (Lates japonicus).</title>
        <authorList>
            <person name="Hashiguchi Y."/>
            <person name="Takahashi H."/>
        </authorList>
    </citation>
    <scope>NUCLEOTIDE SEQUENCE</scope>
    <source>
        <strain evidence="2">Kochi</strain>
    </source>
</reference>
<dbReference type="GO" id="GO:0045947">
    <property type="term" value="P:negative regulation of translational initiation"/>
    <property type="evidence" value="ECO:0007669"/>
    <property type="project" value="InterPro"/>
</dbReference>
<comment type="caution">
    <text evidence="2">The sequence shown here is derived from an EMBL/GenBank/DDBJ whole genome shotgun (WGS) entry which is preliminary data.</text>
</comment>
<evidence type="ECO:0000313" key="3">
    <source>
        <dbReference type="Proteomes" id="UP001279410"/>
    </source>
</evidence>
<evidence type="ECO:0000256" key="1">
    <source>
        <dbReference type="SAM" id="MobiDB-lite"/>
    </source>
</evidence>